<dbReference type="Proteomes" id="UP000625631">
    <property type="component" value="Unassembled WGS sequence"/>
</dbReference>
<reference evidence="2 3" key="1">
    <citation type="submission" date="2020-12" db="EMBL/GenBank/DDBJ databases">
        <title>Hymenobacter sp.</title>
        <authorList>
            <person name="Kim M.K."/>
        </authorList>
    </citation>
    <scope>NUCLEOTIDE SEQUENCE [LARGE SCALE GENOMIC DNA]</scope>
    <source>
        <strain evidence="2 3">BT442</strain>
    </source>
</reference>
<keyword evidence="3" id="KW-1185">Reference proteome</keyword>
<dbReference type="EMBL" id="JAEDAE010000001">
    <property type="protein sequence ID" value="MBH8556949.1"/>
    <property type="molecule type" value="Genomic_DNA"/>
</dbReference>
<organism evidence="2 3">
    <name type="scientific">Hymenobacter negativus</name>
    <dbReference type="NCBI Taxonomy" id="2795026"/>
    <lineage>
        <taxon>Bacteria</taxon>
        <taxon>Pseudomonadati</taxon>
        <taxon>Bacteroidota</taxon>
        <taxon>Cytophagia</taxon>
        <taxon>Cytophagales</taxon>
        <taxon>Hymenobacteraceae</taxon>
        <taxon>Hymenobacter</taxon>
    </lineage>
</organism>
<protein>
    <submittedName>
        <fullName evidence="2">Uncharacterized protein</fullName>
    </submittedName>
</protein>
<feature type="region of interest" description="Disordered" evidence="1">
    <location>
        <begin position="1"/>
        <end position="32"/>
    </location>
</feature>
<accession>A0ABS0Q2T7</accession>
<sequence length="76" mass="8352">MTQPTQKTAFSPSSQSPLTADSPAIGRTAFPYHPAPERYWEPRLLTEFDYRLDDTLTEEAGMARNPGALGAYAGSF</sequence>
<evidence type="ECO:0000313" key="3">
    <source>
        <dbReference type="Proteomes" id="UP000625631"/>
    </source>
</evidence>
<dbReference type="RefSeq" id="WP_198068238.1">
    <property type="nucleotide sequence ID" value="NZ_JAEDAD010000003.1"/>
</dbReference>
<evidence type="ECO:0000313" key="2">
    <source>
        <dbReference type="EMBL" id="MBH8556949.1"/>
    </source>
</evidence>
<feature type="compositionally biased region" description="Polar residues" evidence="1">
    <location>
        <begin position="1"/>
        <end position="19"/>
    </location>
</feature>
<name>A0ABS0Q2T7_9BACT</name>
<comment type="caution">
    <text evidence="2">The sequence shown here is derived from an EMBL/GenBank/DDBJ whole genome shotgun (WGS) entry which is preliminary data.</text>
</comment>
<evidence type="ECO:0000256" key="1">
    <source>
        <dbReference type="SAM" id="MobiDB-lite"/>
    </source>
</evidence>
<gene>
    <name evidence="2" type="ORF">I7X13_02750</name>
</gene>
<proteinExistence type="predicted"/>